<gene>
    <name evidence="10" type="ORF">P153DRAFT_380904</name>
</gene>
<dbReference type="PANTHER" id="PTHR40626">
    <property type="entry name" value="MIP31509P"/>
    <property type="match status" value="1"/>
</dbReference>
<dbReference type="SUPFAM" id="SSF57667">
    <property type="entry name" value="beta-beta-alpha zinc fingers"/>
    <property type="match status" value="1"/>
</dbReference>
<keyword evidence="3" id="KW-0677">Repeat</keyword>
<dbReference type="Pfam" id="PF00096">
    <property type="entry name" value="zf-C2H2"/>
    <property type="match status" value="2"/>
</dbReference>
<evidence type="ECO:0000313" key="11">
    <source>
        <dbReference type="Proteomes" id="UP000799771"/>
    </source>
</evidence>
<feature type="compositionally biased region" description="Polar residues" evidence="8">
    <location>
        <begin position="8"/>
        <end position="33"/>
    </location>
</feature>
<dbReference type="AlphaFoldDB" id="A0A6A6AQ96"/>
<evidence type="ECO:0000256" key="5">
    <source>
        <dbReference type="ARBA" id="ARBA00022833"/>
    </source>
</evidence>
<keyword evidence="5" id="KW-0862">Zinc</keyword>
<name>A0A6A6AQ96_9PLEO</name>
<dbReference type="PANTHER" id="PTHR40626:SF30">
    <property type="entry name" value="FINGER DOMAIN PROTEIN, PUTATIVE (AFU_ORTHOLOGUE AFUA_4G13600)-RELATED"/>
    <property type="match status" value="1"/>
</dbReference>
<dbReference type="GO" id="GO:0000785">
    <property type="term" value="C:chromatin"/>
    <property type="evidence" value="ECO:0007669"/>
    <property type="project" value="TreeGrafter"/>
</dbReference>
<keyword evidence="11" id="KW-1185">Reference proteome</keyword>
<dbReference type="GO" id="GO:0005634">
    <property type="term" value="C:nucleus"/>
    <property type="evidence" value="ECO:0007669"/>
    <property type="project" value="UniProtKB-SubCell"/>
</dbReference>
<evidence type="ECO:0000259" key="9">
    <source>
        <dbReference type="PROSITE" id="PS50157"/>
    </source>
</evidence>
<organism evidence="10 11">
    <name type="scientific">Dothidotthia symphoricarpi CBS 119687</name>
    <dbReference type="NCBI Taxonomy" id="1392245"/>
    <lineage>
        <taxon>Eukaryota</taxon>
        <taxon>Fungi</taxon>
        <taxon>Dikarya</taxon>
        <taxon>Ascomycota</taxon>
        <taxon>Pezizomycotina</taxon>
        <taxon>Dothideomycetes</taxon>
        <taxon>Pleosporomycetidae</taxon>
        <taxon>Pleosporales</taxon>
        <taxon>Dothidotthiaceae</taxon>
        <taxon>Dothidotthia</taxon>
    </lineage>
</organism>
<evidence type="ECO:0000256" key="6">
    <source>
        <dbReference type="ARBA" id="ARBA00023242"/>
    </source>
</evidence>
<feature type="compositionally biased region" description="Basic and acidic residues" evidence="8">
    <location>
        <begin position="46"/>
        <end position="58"/>
    </location>
</feature>
<dbReference type="InterPro" id="IPR036236">
    <property type="entry name" value="Znf_C2H2_sf"/>
</dbReference>
<dbReference type="OrthoDB" id="6077919at2759"/>
<dbReference type="GO" id="GO:0000981">
    <property type="term" value="F:DNA-binding transcription factor activity, RNA polymerase II-specific"/>
    <property type="evidence" value="ECO:0007669"/>
    <property type="project" value="InterPro"/>
</dbReference>
<dbReference type="Gene3D" id="3.30.160.60">
    <property type="entry name" value="Classic Zinc Finger"/>
    <property type="match status" value="1"/>
</dbReference>
<dbReference type="PROSITE" id="PS50157">
    <property type="entry name" value="ZINC_FINGER_C2H2_2"/>
    <property type="match status" value="2"/>
</dbReference>
<proteinExistence type="predicted"/>
<dbReference type="PROSITE" id="PS00028">
    <property type="entry name" value="ZINC_FINGER_C2H2_1"/>
    <property type="match status" value="1"/>
</dbReference>
<feature type="region of interest" description="Disordered" evidence="8">
    <location>
        <begin position="1"/>
        <end position="58"/>
    </location>
</feature>
<evidence type="ECO:0000256" key="4">
    <source>
        <dbReference type="ARBA" id="ARBA00022771"/>
    </source>
</evidence>
<dbReference type="Pfam" id="PF04082">
    <property type="entry name" value="Fungal_trans"/>
    <property type="match status" value="1"/>
</dbReference>
<keyword evidence="4 7" id="KW-0863">Zinc-finger</keyword>
<dbReference type="CDD" id="cd12148">
    <property type="entry name" value="fungal_TF_MHR"/>
    <property type="match status" value="1"/>
</dbReference>
<evidence type="ECO:0000256" key="3">
    <source>
        <dbReference type="ARBA" id="ARBA00022737"/>
    </source>
</evidence>
<dbReference type="GO" id="GO:0000978">
    <property type="term" value="F:RNA polymerase II cis-regulatory region sequence-specific DNA binding"/>
    <property type="evidence" value="ECO:0007669"/>
    <property type="project" value="InterPro"/>
</dbReference>
<dbReference type="EMBL" id="ML977498">
    <property type="protein sequence ID" value="KAF2133716.1"/>
    <property type="molecule type" value="Genomic_DNA"/>
</dbReference>
<comment type="subcellular location">
    <subcellularLocation>
        <location evidence="1">Nucleus</location>
    </subcellularLocation>
</comment>
<evidence type="ECO:0000256" key="7">
    <source>
        <dbReference type="PROSITE-ProRule" id="PRU00042"/>
    </source>
</evidence>
<dbReference type="InterPro" id="IPR051059">
    <property type="entry name" value="VerF-like"/>
</dbReference>
<dbReference type="Proteomes" id="UP000799771">
    <property type="component" value="Unassembled WGS sequence"/>
</dbReference>
<dbReference type="SMART" id="SM00355">
    <property type="entry name" value="ZnF_C2H2"/>
    <property type="match status" value="2"/>
</dbReference>
<dbReference type="InterPro" id="IPR013087">
    <property type="entry name" value="Znf_C2H2_type"/>
</dbReference>
<feature type="domain" description="C2H2-type" evidence="9">
    <location>
        <begin position="135"/>
        <end position="159"/>
    </location>
</feature>
<sequence>MLELGSISGHSVASSITQERQLRGNNIKPSLSSHTKHRKTPRVSKAHPEDTKLADAHQRSVNNLPAYSYFSASHPEQRTSISPANIAPMVHYTRTGRISKAKKGLKVHACECGKSYTRAEHLRRHQKNHLQDGTLVCDFPDCERTFFRADLLQRHQERHDIPGEGSPLPSEIDQDEPLEPFRSSEPMAISSSTTATLLPATHYHPLQPVSSTHESAEAPRYIQNSFRTPQLPRTPRVPSLVHSHVVRSSPITSSPNHSRSQSFYTGRQSISVPVSIEGIPHHTGWSDSYGQSPGYSSSSGYASPILGAGDYANMFATPNYGSGSCRTRTSSNASYIEPWSYQSQSPMSCTSTMPHMWTSNEKTLTASGFSYMAASDSFLNMPIPGDVDNMVLYGQYGPQTMAMRDDEDELVLFPNQPHGMDQITHVYPSKNFLDNYWRLFHPTFPIVHRSTFESVSPSPMLHAAMIAVGGHYSTDASVRRKSRILHERCIELLERRHRNPLASFERLCDYQAIFLVELLSQYLSRRVSRVLSPRFELMYHKMAEDVRDVTSKIAEITFSVTQPESNTVNQWNRWIQLSTQQRLFLSCYIMDYQQAILLAREPRDSFFQEPGMNLPIPTHSSAWGSSSAAEWVVAVQQNPYLPTYVFETDSNLTIMPFDPFQSSVMLAAHYNHFGTRNPYLALTTTINVEQYLDASPITRHRLLTAKLLQVTPIRALLAVSGESWILFEKITAPRVLSTLRSTLRVWISQLWSTSTAEPYTVPVREALRISISILQQALTEGPDYLTHGMGSGMSLYFAALVVWVTTVAARTRVMRVRQVATRRLQPQSSLPIDPGTVAPIPPASTQLSTFDPSLSLSSVQPGALGLILGPHAQPSQASPSNTAALVPHSELNKNSISFLSTAFQDLSSPASPSTIMRCQTGSTNLLLWVKHLHGVQSPTGAHVGSGDEGHGELLNSVISSLRRILDKSWEEWRI</sequence>
<dbReference type="GO" id="GO:0006351">
    <property type="term" value="P:DNA-templated transcription"/>
    <property type="evidence" value="ECO:0007669"/>
    <property type="project" value="InterPro"/>
</dbReference>
<keyword evidence="2" id="KW-0479">Metal-binding</keyword>
<reference evidence="10" key="1">
    <citation type="journal article" date="2020" name="Stud. Mycol.">
        <title>101 Dothideomycetes genomes: a test case for predicting lifestyles and emergence of pathogens.</title>
        <authorList>
            <person name="Haridas S."/>
            <person name="Albert R."/>
            <person name="Binder M."/>
            <person name="Bloem J."/>
            <person name="Labutti K."/>
            <person name="Salamov A."/>
            <person name="Andreopoulos B."/>
            <person name="Baker S."/>
            <person name="Barry K."/>
            <person name="Bills G."/>
            <person name="Bluhm B."/>
            <person name="Cannon C."/>
            <person name="Castanera R."/>
            <person name="Culley D."/>
            <person name="Daum C."/>
            <person name="Ezra D."/>
            <person name="Gonzalez J."/>
            <person name="Henrissat B."/>
            <person name="Kuo A."/>
            <person name="Liang C."/>
            <person name="Lipzen A."/>
            <person name="Lutzoni F."/>
            <person name="Magnuson J."/>
            <person name="Mondo S."/>
            <person name="Nolan M."/>
            <person name="Ohm R."/>
            <person name="Pangilinan J."/>
            <person name="Park H.-J."/>
            <person name="Ramirez L."/>
            <person name="Alfaro M."/>
            <person name="Sun H."/>
            <person name="Tritt A."/>
            <person name="Yoshinaga Y."/>
            <person name="Zwiers L.-H."/>
            <person name="Turgeon B."/>
            <person name="Goodwin S."/>
            <person name="Spatafora J."/>
            <person name="Crous P."/>
            <person name="Grigoriev I."/>
        </authorList>
    </citation>
    <scope>NUCLEOTIDE SEQUENCE</scope>
    <source>
        <strain evidence="10">CBS 119687</strain>
    </source>
</reference>
<feature type="domain" description="C2H2-type" evidence="9">
    <location>
        <begin position="108"/>
        <end position="134"/>
    </location>
</feature>
<dbReference type="RefSeq" id="XP_033528103.1">
    <property type="nucleotide sequence ID" value="XM_033669980.1"/>
</dbReference>
<evidence type="ECO:0000313" key="10">
    <source>
        <dbReference type="EMBL" id="KAF2133716.1"/>
    </source>
</evidence>
<evidence type="ECO:0000256" key="8">
    <source>
        <dbReference type="SAM" id="MobiDB-lite"/>
    </source>
</evidence>
<keyword evidence="6" id="KW-0539">Nucleus</keyword>
<dbReference type="GeneID" id="54410412"/>
<feature type="compositionally biased region" description="Basic residues" evidence="8">
    <location>
        <begin position="34"/>
        <end position="45"/>
    </location>
</feature>
<dbReference type="InterPro" id="IPR007219">
    <property type="entry name" value="XnlR_reg_dom"/>
</dbReference>
<dbReference type="GO" id="GO:0008270">
    <property type="term" value="F:zinc ion binding"/>
    <property type="evidence" value="ECO:0007669"/>
    <property type="project" value="UniProtKB-KW"/>
</dbReference>
<protein>
    <recommendedName>
        <fullName evidence="9">C2H2-type domain-containing protein</fullName>
    </recommendedName>
</protein>
<accession>A0A6A6AQ96</accession>
<evidence type="ECO:0000256" key="2">
    <source>
        <dbReference type="ARBA" id="ARBA00022723"/>
    </source>
</evidence>
<evidence type="ECO:0000256" key="1">
    <source>
        <dbReference type="ARBA" id="ARBA00004123"/>
    </source>
</evidence>